<keyword evidence="5" id="KW-1185">Reference proteome</keyword>
<proteinExistence type="inferred from homology"/>
<dbReference type="Gene3D" id="3.40.50.2000">
    <property type="entry name" value="Glycogen Phosphorylase B"/>
    <property type="match status" value="2"/>
</dbReference>
<reference evidence="4" key="1">
    <citation type="submission" date="2023-10" db="EMBL/GenBank/DDBJ databases">
        <title>Chromosome-level genome of the transformable northern wattle, Acacia crassicarpa.</title>
        <authorList>
            <person name="Massaro I."/>
            <person name="Sinha N.R."/>
            <person name="Poethig S."/>
            <person name="Leichty A.R."/>
        </authorList>
    </citation>
    <scope>NUCLEOTIDE SEQUENCE</scope>
    <source>
        <strain evidence="4">Acra3RX</strain>
        <tissue evidence="4">Leaf</tissue>
    </source>
</reference>
<comment type="similarity">
    <text evidence="1">Belongs to the UDP-glycosyltransferase family.</text>
</comment>
<protein>
    <recommendedName>
        <fullName evidence="6">Glycosyltransferase</fullName>
    </recommendedName>
</protein>
<evidence type="ECO:0008006" key="6">
    <source>
        <dbReference type="Google" id="ProtNLM"/>
    </source>
</evidence>
<dbReference type="InterPro" id="IPR002213">
    <property type="entry name" value="UDP_glucos_trans"/>
</dbReference>
<dbReference type="Proteomes" id="UP001293593">
    <property type="component" value="Unassembled WGS sequence"/>
</dbReference>
<keyword evidence="3" id="KW-0808">Transferase</keyword>
<sequence>MADQPLHVAMISWFGIGHFTPNLYVANKLAGRGHRVSFFVPKKAILKVKHLNHHPDLISFIPINVPHVDGLPPGAETTNDVPFSSHPLLMKAMDLTEPFIEASLRDLKPHLIFYDYQHWLPQITRRLGIKAIIYFLTGPAILGYMMRKPLDNGDKTVDPDTELMVPPPGFPPTAIRLKLFEAKKLKQSTADMEGEGAGVSFQRRMATCFSECDAMVFKAFREIEGPYLDFLERRMGKKIFSIGPVLPNPPPNATLEERWAKWLASFSPKSVIYCSFGSECVLSKHQFQELILGLELTGMPFLAALRPPVGAETVESALPEGFDERVKGRGIVHGGWVQQLLMLNHPNVGCFLSHCGSGSMTEALCSEPLMVFIPNAGDQLINSKILCGDQKVAVEVERRDEDGVFTREGVYKAVKMVMDSDSEIGQTIRSNHKKLRQILLAPGLEDAYLDEFIHTLRSMLI</sequence>
<dbReference type="SUPFAM" id="SSF53756">
    <property type="entry name" value="UDP-Glycosyltransferase/glycogen phosphorylase"/>
    <property type="match status" value="1"/>
</dbReference>
<evidence type="ECO:0000256" key="3">
    <source>
        <dbReference type="ARBA" id="ARBA00022679"/>
    </source>
</evidence>
<dbReference type="AlphaFoldDB" id="A0AAE1J0X4"/>
<dbReference type="FunFam" id="3.40.50.2000:FF:000037">
    <property type="entry name" value="Glycosyltransferase"/>
    <property type="match status" value="1"/>
</dbReference>
<organism evidence="4 5">
    <name type="scientific">Acacia crassicarpa</name>
    <name type="common">northern wattle</name>
    <dbReference type="NCBI Taxonomy" id="499986"/>
    <lineage>
        <taxon>Eukaryota</taxon>
        <taxon>Viridiplantae</taxon>
        <taxon>Streptophyta</taxon>
        <taxon>Embryophyta</taxon>
        <taxon>Tracheophyta</taxon>
        <taxon>Spermatophyta</taxon>
        <taxon>Magnoliopsida</taxon>
        <taxon>eudicotyledons</taxon>
        <taxon>Gunneridae</taxon>
        <taxon>Pentapetalae</taxon>
        <taxon>rosids</taxon>
        <taxon>fabids</taxon>
        <taxon>Fabales</taxon>
        <taxon>Fabaceae</taxon>
        <taxon>Caesalpinioideae</taxon>
        <taxon>mimosoid clade</taxon>
        <taxon>Acacieae</taxon>
        <taxon>Acacia</taxon>
    </lineage>
</organism>
<dbReference type="PANTHER" id="PTHR48049:SF167">
    <property type="entry name" value="GLYCOSYLTRANSFERASE"/>
    <property type="match status" value="1"/>
</dbReference>
<gene>
    <name evidence="4" type="ORF">QN277_006027</name>
</gene>
<evidence type="ECO:0000313" key="4">
    <source>
        <dbReference type="EMBL" id="KAK4259724.1"/>
    </source>
</evidence>
<dbReference type="InterPro" id="IPR050481">
    <property type="entry name" value="UDP-glycosyltransf_plant"/>
</dbReference>
<keyword evidence="2" id="KW-0328">Glycosyltransferase</keyword>
<dbReference type="GO" id="GO:0035251">
    <property type="term" value="F:UDP-glucosyltransferase activity"/>
    <property type="evidence" value="ECO:0007669"/>
    <property type="project" value="InterPro"/>
</dbReference>
<name>A0AAE1J0X4_9FABA</name>
<dbReference type="CDD" id="cd03784">
    <property type="entry name" value="GT1_Gtf-like"/>
    <property type="match status" value="1"/>
</dbReference>
<dbReference type="Pfam" id="PF00201">
    <property type="entry name" value="UDPGT"/>
    <property type="match status" value="1"/>
</dbReference>
<dbReference type="PANTHER" id="PTHR48049">
    <property type="entry name" value="GLYCOSYLTRANSFERASE"/>
    <property type="match status" value="1"/>
</dbReference>
<accession>A0AAE1J0X4</accession>
<evidence type="ECO:0000256" key="2">
    <source>
        <dbReference type="ARBA" id="ARBA00022676"/>
    </source>
</evidence>
<evidence type="ECO:0000256" key="1">
    <source>
        <dbReference type="ARBA" id="ARBA00009995"/>
    </source>
</evidence>
<comment type="caution">
    <text evidence="4">The sequence shown here is derived from an EMBL/GenBank/DDBJ whole genome shotgun (WGS) entry which is preliminary data.</text>
</comment>
<evidence type="ECO:0000313" key="5">
    <source>
        <dbReference type="Proteomes" id="UP001293593"/>
    </source>
</evidence>
<dbReference type="EMBL" id="JAWXYG010000011">
    <property type="protein sequence ID" value="KAK4259724.1"/>
    <property type="molecule type" value="Genomic_DNA"/>
</dbReference>